<feature type="region of interest" description="Disordered" evidence="1">
    <location>
        <begin position="1"/>
        <end position="45"/>
    </location>
</feature>
<keyword evidence="5" id="KW-1185">Reference proteome</keyword>
<evidence type="ECO:0000259" key="3">
    <source>
        <dbReference type="Pfam" id="PF18183"/>
    </source>
</evidence>
<keyword evidence="2" id="KW-0812">Transmembrane</keyword>
<protein>
    <submittedName>
        <fullName evidence="4">SLATT domain-containing protein</fullName>
    </submittedName>
</protein>
<accession>A0A5R8Z271</accession>
<feature type="transmembrane region" description="Helical" evidence="2">
    <location>
        <begin position="84"/>
        <end position="107"/>
    </location>
</feature>
<dbReference type="AlphaFoldDB" id="A0A5R8Z271"/>
<dbReference type="Proteomes" id="UP000309033">
    <property type="component" value="Unassembled WGS sequence"/>
</dbReference>
<name>A0A5R8Z271_9ACTN</name>
<evidence type="ECO:0000313" key="5">
    <source>
        <dbReference type="Proteomes" id="UP000309033"/>
    </source>
</evidence>
<feature type="transmembrane region" description="Helical" evidence="2">
    <location>
        <begin position="119"/>
        <end position="138"/>
    </location>
</feature>
<dbReference type="Pfam" id="PF18183">
    <property type="entry name" value="SLATT_2"/>
    <property type="match status" value="1"/>
</dbReference>
<evidence type="ECO:0000256" key="2">
    <source>
        <dbReference type="SAM" id="Phobius"/>
    </source>
</evidence>
<evidence type="ECO:0000313" key="4">
    <source>
        <dbReference type="EMBL" id="TLP59869.1"/>
    </source>
</evidence>
<dbReference type="InterPro" id="IPR040688">
    <property type="entry name" value="SLATT_2"/>
</dbReference>
<feature type="compositionally biased region" description="Pro residues" evidence="1">
    <location>
        <begin position="15"/>
        <end position="24"/>
    </location>
</feature>
<sequence length="224" mass="24543">MPDETTGPDRDRPGSLPPERPPGPLARRRQRDLGTRPFPLLTPEEWREPGGALRRMYESAQARAMETADWYLDDRVRMRLASQVLRGLAILLAAAGGLQPLAAAAGGTAGAQLGGGNLAWGYVLLAGAGVCVALDRILGLSSRWMRDITTAQRIQQRLVDFQFDWADLNARDAVGQEPVPVHDYLALLRAFLSDISSITQEETSEWVNEFQSAVAQLTNHSGDR</sequence>
<keyword evidence="2" id="KW-0472">Membrane</keyword>
<reference evidence="4" key="1">
    <citation type="submission" date="2019-05" db="EMBL/GenBank/DDBJ databases">
        <title>Isolation, diversity and antifungal activity of Actinobacteria from wheat.</title>
        <authorList>
            <person name="Yu B."/>
        </authorList>
    </citation>
    <scope>NUCLEOTIDE SEQUENCE [LARGE SCALE GENOMIC DNA]</scope>
    <source>
        <strain evidence="4">NEAU-HEGS1-5</strain>
    </source>
</reference>
<dbReference type="NCBIfam" id="NF033633">
    <property type="entry name" value="SLATT_2"/>
    <property type="match status" value="1"/>
</dbReference>
<evidence type="ECO:0000256" key="1">
    <source>
        <dbReference type="SAM" id="MobiDB-lite"/>
    </source>
</evidence>
<organism evidence="4 5">
    <name type="scientific">Microbispora triticiradicis</name>
    <dbReference type="NCBI Taxonomy" id="2200763"/>
    <lineage>
        <taxon>Bacteria</taxon>
        <taxon>Bacillati</taxon>
        <taxon>Actinomycetota</taxon>
        <taxon>Actinomycetes</taxon>
        <taxon>Streptosporangiales</taxon>
        <taxon>Streptosporangiaceae</taxon>
        <taxon>Microbispora</taxon>
    </lineage>
</organism>
<proteinExistence type="predicted"/>
<dbReference type="OrthoDB" id="4536877at2"/>
<feature type="domain" description="SMODS and SLOG-associating 2TM effector" evidence="3">
    <location>
        <begin position="32"/>
        <end position="221"/>
    </location>
</feature>
<comment type="caution">
    <text evidence="4">The sequence shown here is derived from an EMBL/GenBank/DDBJ whole genome shotgun (WGS) entry which is preliminary data.</text>
</comment>
<gene>
    <name evidence="4" type="ORF">FED44_16560</name>
</gene>
<keyword evidence="2" id="KW-1133">Transmembrane helix</keyword>
<dbReference type="EMBL" id="VANP01000005">
    <property type="protein sequence ID" value="TLP59869.1"/>
    <property type="molecule type" value="Genomic_DNA"/>
</dbReference>